<reference evidence="1" key="2">
    <citation type="submission" date="2020-11" db="EMBL/GenBank/DDBJ databases">
        <authorList>
            <person name="McCartney M.A."/>
            <person name="Auch B."/>
            <person name="Kono T."/>
            <person name="Mallez S."/>
            <person name="Becker A."/>
            <person name="Gohl D.M."/>
            <person name="Silverstein K.A.T."/>
            <person name="Koren S."/>
            <person name="Bechman K.B."/>
            <person name="Herman A."/>
            <person name="Abrahante J.E."/>
            <person name="Garbe J."/>
        </authorList>
    </citation>
    <scope>NUCLEOTIDE SEQUENCE</scope>
    <source>
        <strain evidence="1">Duluth1</strain>
        <tissue evidence="1">Whole animal</tissue>
    </source>
</reference>
<accession>A0A9D4CKD6</accession>
<name>A0A9D4CKD6_DREPO</name>
<dbReference type="EMBL" id="JAIWYP010000012">
    <property type="protein sequence ID" value="KAH3726038.1"/>
    <property type="molecule type" value="Genomic_DNA"/>
</dbReference>
<dbReference type="Proteomes" id="UP000828390">
    <property type="component" value="Unassembled WGS sequence"/>
</dbReference>
<evidence type="ECO:0000313" key="1">
    <source>
        <dbReference type="EMBL" id="KAH3726038.1"/>
    </source>
</evidence>
<dbReference type="AlphaFoldDB" id="A0A9D4CKD6"/>
<evidence type="ECO:0000313" key="2">
    <source>
        <dbReference type="Proteomes" id="UP000828390"/>
    </source>
</evidence>
<organism evidence="1 2">
    <name type="scientific">Dreissena polymorpha</name>
    <name type="common">Zebra mussel</name>
    <name type="synonym">Mytilus polymorpha</name>
    <dbReference type="NCBI Taxonomy" id="45954"/>
    <lineage>
        <taxon>Eukaryota</taxon>
        <taxon>Metazoa</taxon>
        <taxon>Spiralia</taxon>
        <taxon>Lophotrochozoa</taxon>
        <taxon>Mollusca</taxon>
        <taxon>Bivalvia</taxon>
        <taxon>Autobranchia</taxon>
        <taxon>Heteroconchia</taxon>
        <taxon>Euheterodonta</taxon>
        <taxon>Imparidentia</taxon>
        <taxon>Neoheterodontei</taxon>
        <taxon>Myida</taxon>
        <taxon>Dreissenoidea</taxon>
        <taxon>Dreissenidae</taxon>
        <taxon>Dreissena</taxon>
    </lineage>
</organism>
<comment type="caution">
    <text evidence="1">The sequence shown here is derived from an EMBL/GenBank/DDBJ whole genome shotgun (WGS) entry which is preliminary data.</text>
</comment>
<protein>
    <submittedName>
        <fullName evidence="1">Uncharacterized protein</fullName>
    </submittedName>
</protein>
<gene>
    <name evidence="1" type="ORF">DPMN_051893</name>
</gene>
<keyword evidence="2" id="KW-1185">Reference proteome</keyword>
<sequence>MRAGWLAGGLAGWRAGGISLYIDHDWQMTPIDFEVTRHIDHDWQMTPIGFEVTRTKVKVTVTRSWMQFRTTFADYIMYWCRGVSVTTRWFPDDNSTRLTLRIMKLHSSGGHIVFALSVGWSVGWSVGQVWLLGPGCSDVIGYAPITSSTVRFSSSNCAIKNSLDSMSTLKPFDKYGS</sequence>
<proteinExistence type="predicted"/>
<reference evidence="1" key="1">
    <citation type="journal article" date="2019" name="bioRxiv">
        <title>The Genome of the Zebra Mussel, Dreissena polymorpha: A Resource for Invasive Species Research.</title>
        <authorList>
            <person name="McCartney M.A."/>
            <person name="Auch B."/>
            <person name="Kono T."/>
            <person name="Mallez S."/>
            <person name="Zhang Y."/>
            <person name="Obille A."/>
            <person name="Becker A."/>
            <person name="Abrahante J.E."/>
            <person name="Garbe J."/>
            <person name="Badalamenti J.P."/>
            <person name="Herman A."/>
            <person name="Mangelson H."/>
            <person name="Liachko I."/>
            <person name="Sullivan S."/>
            <person name="Sone E.D."/>
            <person name="Koren S."/>
            <person name="Silverstein K.A.T."/>
            <person name="Beckman K.B."/>
            <person name="Gohl D.M."/>
        </authorList>
    </citation>
    <scope>NUCLEOTIDE SEQUENCE</scope>
    <source>
        <strain evidence="1">Duluth1</strain>
        <tissue evidence="1">Whole animal</tissue>
    </source>
</reference>